<dbReference type="Pfam" id="PF00619">
    <property type="entry name" value="CARD"/>
    <property type="match status" value="1"/>
</dbReference>
<evidence type="ECO:0000256" key="1">
    <source>
        <dbReference type="SAM" id="MobiDB-lite"/>
    </source>
</evidence>
<feature type="compositionally biased region" description="Polar residues" evidence="1">
    <location>
        <begin position="172"/>
        <end position="188"/>
    </location>
</feature>
<feature type="domain" description="CARD" evidence="2">
    <location>
        <begin position="15"/>
        <end position="91"/>
    </location>
</feature>
<dbReference type="GO" id="GO:0043422">
    <property type="term" value="F:protein kinase B binding"/>
    <property type="evidence" value="ECO:0007669"/>
    <property type="project" value="TreeGrafter"/>
</dbReference>
<reference evidence="3" key="1">
    <citation type="journal article" date="2023" name="G3 (Bethesda)">
        <title>Whole genome assembly and annotation of the endangered Caribbean coral Acropora cervicornis.</title>
        <authorList>
            <person name="Selwyn J.D."/>
            <person name="Vollmer S.V."/>
        </authorList>
    </citation>
    <scope>NUCLEOTIDE SEQUENCE</scope>
    <source>
        <strain evidence="3">K2</strain>
    </source>
</reference>
<feature type="compositionally biased region" description="Pro residues" evidence="1">
    <location>
        <begin position="158"/>
        <end position="167"/>
    </location>
</feature>
<dbReference type="InterPro" id="IPR033238">
    <property type="entry name" value="BCL10/E10"/>
</dbReference>
<dbReference type="EMBL" id="JARQWQ010000018">
    <property type="protein sequence ID" value="KAK2565851.1"/>
    <property type="molecule type" value="Genomic_DNA"/>
</dbReference>
<dbReference type="GO" id="GO:0006915">
    <property type="term" value="P:apoptotic process"/>
    <property type="evidence" value="ECO:0007669"/>
    <property type="project" value="InterPro"/>
</dbReference>
<proteinExistence type="predicted"/>
<feature type="region of interest" description="Disordered" evidence="1">
    <location>
        <begin position="150"/>
        <end position="201"/>
    </location>
</feature>
<comment type="caution">
    <text evidence="3">The sequence shown here is derived from an EMBL/GenBank/DDBJ whole genome shotgun (WGS) entry which is preliminary data.</text>
</comment>
<reference evidence="3" key="2">
    <citation type="journal article" date="2023" name="Science">
        <title>Genomic signatures of disease resistance in endangered staghorn corals.</title>
        <authorList>
            <person name="Vollmer S.V."/>
            <person name="Selwyn J.D."/>
            <person name="Despard B.A."/>
            <person name="Roesel C.L."/>
        </authorList>
    </citation>
    <scope>NUCLEOTIDE SEQUENCE</scope>
    <source>
        <strain evidence="3">K2</strain>
    </source>
</reference>
<dbReference type="PANTHER" id="PTHR34920:SF1">
    <property type="entry name" value="B-CELL LYMPHOMA_LEUKEMIA 10"/>
    <property type="match status" value="1"/>
</dbReference>
<dbReference type="GO" id="GO:2001238">
    <property type="term" value="P:positive regulation of extrinsic apoptotic signaling pathway"/>
    <property type="evidence" value="ECO:0007669"/>
    <property type="project" value="TreeGrafter"/>
</dbReference>
<dbReference type="GO" id="GO:0032449">
    <property type="term" value="C:CBM complex"/>
    <property type="evidence" value="ECO:0007669"/>
    <property type="project" value="TreeGrafter"/>
</dbReference>
<dbReference type="PROSITE" id="PS50209">
    <property type="entry name" value="CARD"/>
    <property type="match status" value="1"/>
</dbReference>
<sequence>MAGYYSTSVGESDIFEAIKGEVLIYLRDFLVDKLATDKIITYLRSKRILDQSDEEDIRAERTTIQKNSKLLDLVDSRGSEGFDQFCHAIRERCTGQGFILEKILLEFEKRKRELNPKGFPPATFNGSLSIQTSDPKLTVVIPGLPESHQVDLSNLPCPGDPGAPVPPDELENNPTQVMSHCPSPSTGLPSYTSDSPPPYSE</sequence>
<evidence type="ECO:0000259" key="2">
    <source>
        <dbReference type="PROSITE" id="PS50209"/>
    </source>
</evidence>
<protein>
    <submittedName>
        <fullName evidence="3">B-cell lymphoma/leukemia 10</fullName>
    </submittedName>
</protein>
<dbReference type="GO" id="GO:0019209">
    <property type="term" value="F:kinase activator activity"/>
    <property type="evidence" value="ECO:0007669"/>
    <property type="project" value="TreeGrafter"/>
</dbReference>
<dbReference type="SUPFAM" id="SSF47986">
    <property type="entry name" value="DEATH domain"/>
    <property type="match status" value="1"/>
</dbReference>
<dbReference type="AlphaFoldDB" id="A0AAD9QRM0"/>
<dbReference type="InterPro" id="IPR001315">
    <property type="entry name" value="CARD"/>
</dbReference>
<dbReference type="GO" id="GO:0002250">
    <property type="term" value="P:adaptive immune response"/>
    <property type="evidence" value="ECO:0007669"/>
    <property type="project" value="TreeGrafter"/>
</dbReference>
<gene>
    <name evidence="3" type="ORF">P5673_010136</name>
</gene>
<dbReference type="GO" id="GO:0003713">
    <property type="term" value="F:transcription coactivator activity"/>
    <property type="evidence" value="ECO:0007669"/>
    <property type="project" value="TreeGrafter"/>
</dbReference>
<dbReference type="Gene3D" id="1.10.533.10">
    <property type="entry name" value="Death Domain, Fas"/>
    <property type="match status" value="1"/>
</dbReference>
<dbReference type="GO" id="GO:0005829">
    <property type="term" value="C:cytosol"/>
    <property type="evidence" value="ECO:0007669"/>
    <property type="project" value="TreeGrafter"/>
</dbReference>
<dbReference type="Proteomes" id="UP001249851">
    <property type="component" value="Unassembled WGS sequence"/>
</dbReference>
<name>A0AAD9QRM0_ACRCE</name>
<dbReference type="InterPro" id="IPR011029">
    <property type="entry name" value="DEATH-like_dom_sf"/>
</dbReference>
<evidence type="ECO:0000313" key="3">
    <source>
        <dbReference type="EMBL" id="KAK2565851.1"/>
    </source>
</evidence>
<accession>A0AAD9QRM0</accession>
<dbReference type="PANTHER" id="PTHR34920">
    <property type="entry name" value="B-CELL LYMPHOMA/LEUKEMIA 10"/>
    <property type="match status" value="1"/>
</dbReference>
<evidence type="ECO:0000313" key="4">
    <source>
        <dbReference type="Proteomes" id="UP001249851"/>
    </source>
</evidence>
<dbReference type="GO" id="GO:0051059">
    <property type="term" value="F:NF-kappaB binding"/>
    <property type="evidence" value="ECO:0007669"/>
    <property type="project" value="TreeGrafter"/>
</dbReference>
<organism evidence="3 4">
    <name type="scientific">Acropora cervicornis</name>
    <name type="common">Staghorn coral</name>
    <dbReference type="NCBI Taxonomy" id="6130"/>
    <lineage>
        <taxon>Eukaryota</taxon>
        <taxon>Metazoa</taxon>
        <taxon>Cnidaria</taxon>
        <taxon>Anthozoa</taxon>
        <taxon>Hexacorallia</taxon>
        <taxon>Scleractinia</taxon>
        <taxon>Astrocoeniina</taxon>
        <taxon>Acroporidae</taxon>
        <taxon>Acropora</taxon>
    </lineage>
</organism>
<keyword evidence="4" id="KW-1185">Reference proteome</keyword>